<keyword evidence="2" id="KW-0812">Transmembrane</keyword>
<evidence type="ECO:0000313" key="3">
    <source>
        <dbReference type="EMBL" id="SDR12466.1"/>
    </source>
</evidence>
<keyword evidence="2" id="KW-0472">Membrane</keyword>
<evidence type="ECO:0000256" key="2">
    <source>
        <dbReference type="SAM" id="Phobius"/>
    </source>
</evidence>
<dbReference type="STRING" id="995062.SAMN04489718_3645"/>
<feature type="region of interest" description="Disordered" evidence="1">
    <location>
        <begin position="79"/>
        <end position="98"/>
    </location>
</feature>
<dbReference type="RefSeq" id="WP_092525914.1">
    <property type="nucleotide sequence ID" value="NZ_FNKO01000002.1"/>
</dbReference>
<proteinExistence type="predicted"/>
<feature type="compositionally biased region" description="Basic and acidic residues" evidence="1">
    <location>
        <begin position="1"/>
        <end position="18"/>
    </location>
</feature>
<accession>A0A1H1GHX9</accession>
<protein>
    <submittedName>
        <fullName evidence="3">Uncharacterized protein</fullName>
    </submittedName>
</protein>
<evidence type="ECO:0000313" key="4">
    <source>
        <dbReference type="Proteomes" id="UP000199301"/>
    </source>
</evidence>
<organism evidence="3 4">
    <name type="scientific">Actinopolyspora saharensis</name>
    <dbReference type="NCBI Taxonomy" id="995062"/>
    <lineage>
        <taxon>Bacteria</taxon>
        <taxon>Bacillati</taxon>
        <taxon>Actinomycetota</taxon>
        <taxon>Actinomycetes</taxon>
        <taxon>Actinopolysporales</taxon>
        <taxon>Actinopolysporaceae</taxon>
        <taxon>Actinopolyspora</taxon>
    </lineage>
</organism>
<keyword evidence="2" id="KW-1133">Transmembrane helix</keyword>
<feature type="region of interest" description="Disordered" evidence="1">
    <location>
        <begin position="144"/>
        <end position="163"/>
    </location>
</feature>
<feature type="transmembrane region" description="Helical" evidence="2">
    <location>
        <begin position="114"/>
        <end position="132"/>
    </location>
</feature>
<dbReference type="OrthoDB" id="5181787at2"/>
<dbReference type="EMBL" id="FNKO01000002">
    <property type="protein sequence ID" value="SDR12466.1"/>
    <property type="molecule type" value="Genomic_DNA"/>
</dbReference>
<name>A0A1H1GHX9_9ACTN</name>
<feature type="region of interest" description="Disordered" evidence="1">
    <location>
        <begin position="1"/>
        <end position="62"/>
    </location>
</feature>
<dbReference type="AlphaFoldDB" id="A0A1H1GHX9"/>
<sequence length="280" mass="29853">MADHRDPSEHAESPERESASAANPPEIVDAEVVPTPEESRSEPPRREEPPTGPAGSDDEEAFREYQQFLEFRRFQEWQRRYGDAPPPATTGGSPEGARKRPWYRRALGLLRFKAVRRLLYLLMIVLVLMYLYNSMFGGGGREAPQGASGGAGGGGGSSSPVLQSSPRGAVISAYDLLASDSPEDVCLLFTDVAASDFAAARGAENCDAAAKAIGEEITDKYSYKNPGIARDAADEVGNRATLSSCDLQVSGGPRLGEFGMTRQGSGGWKISGYSPAECGG</sequence>
<dbReference type="Proteomes" id="UP000199301">
    <property type="component" value="Unassembled WGS sequence"/>
</dbReference>
<feature type="compositionally biased region" description="Low complexity" evidence="1">
    <location>
        <begin position="19"/>
        <end position="36"/>
    </location>
</feature>
<feature type="compositionally biased region" description="Gly residues" evidence="1">
    <location>
        <begin position="144"/>
        <end position="157"/>
    </location>
</feature>
<gene>
    <name evidence="3" type="ORF">SAMN04489718_3645</name>
</gene>
<feature type="compositionally biased region" description="Basic and acidic residues" evidence="1">
    <location>
        <begin position="37"/>
        <end position="49"/>
    </location>
</feature>
<keyword evidence="4" id="KW-1185">Reference proteome</keyword>
<evidence type="ECO:0000256" key="1">
    <source>
        <dbReference type="SAM" id="MobiDB-lite"/>
    </source>
</evidence>
<reference evidence="4" key="1">
    <citation type="submission" date="2016-10" db="EMBL/GenBank/DDBJ databases">
        <authorList>
            <person name="Varghese N."/>
            <person name="Submissions S."/>
        </authorList>
    </citation>
    <scope>NUCLEOTIDE SEQUENCE [LARGE SCALE GENOMIC DNA]</scope>
    <source>
        <strain evidence="4">DSM 45459</strain>
    </source>
</reference>